<keyword evidence="3" id="KW-0401">Integrin</keyword>
<accession>A0A195CRG2</accession>
<gene>
    <name evidence="3" type="ORF">ALC62_06177</name>
</gene>
<dbReference type="Proteomes" id="UP000078542">
    <property type="component" value="Unassembled WGS sequence"/>
</dbReference>
<dbReference type="InterPro" id="IPR011992">
    <property type="entry name" value="EF-hand-dom_pair"/>
</dbReference>
<reference evidence="3 4" key="1">
    <citation type="submission" date="2016-03" db="EMBL/GenBank/DDBJ databases">
        <title>Cyphomyrmex costatus WGS genome.</title>
        <authorList>
            <person name="Nygaard S."/>
            <person name="Hu H."/>
            <person name="Boomsma J."/>
            <person name="Zhang G."/>
        </authorList>
    </citation>
    <scope>NUCLEOTIDE SEQUENCE [LARGE SCALE GENOMIC DNA]</scope>
    <source>
        <strain evidence="3">MS0001</strain>
        <tissue evidence="3">Whole body</tissue>
    </source>
</reference>
<evidence type="ECO:0000256" key="2">
    <source>
        <dbReference type="ARBA" id="ARBA00022737"/>
    </source>
</evidence>
<dbReference type="Gene3D" id="1.10.238.10">
    <property type="entry name" value="EF-hand"/>
    <property type="match status" value="1"/>
</dbReference>
<protein>
    <submittedName>
        <fullName evidence="3">Calcium and integrin-binding protein 1</fullName>
    </submittedName>
</protein>
<dbReference type="SUPFAM" id="SSF47473">
    <property type="entry name" value="EF-hand"/>
    <property type="match status" value="1"/>
</dbReference>
<dbReference type="EMBL" id="KQ977394">
    <property type="protein sequence ID" value="KYN03082.1"/>
    <property type="molecule type" value="Genomic_DNA"/>
</dbReference>
<proteinExistence type="predicted"/>
<keyword evidence="4" id="KW-1185">Reference proteome</keyword>
<evidence type="ECO:0000313" key="4">
    <source>
        <dbReference type="Proteomes" id="UP000078542"/>
    </source>
</evidence>
<keyword evidence="2" id="KW-0677">Repeat</keyword>
<dbReference type="GO" id="GO:0007229">
    <property type="term" value="P:integrin-mediated signaling pathway"/>
    <property type="evidence" value="ECO:0007669"/>
    <property type="project" value="UniProtKB-KW"/>
</dbReference>
<dbReference type="STRING" id="456900.A0A195CRG2"/>
<dbReference type="PANTHER" id="PTHR45791:SF9">
    <property type="entry name" value="FREQUENIN-1-LIKE PROTEIN"/>
    <property type="match status" value="1"/>
</dbReference>
<evidence type="ECO:0000256" key="1">
    <source>
        <dbReference type="ARBA" id="ARBA00022723"/>
    </source>
</evidence>
<dbReference type="AlphaFoldDB" id="A0A195CRG2"/>
<dbReference type="PANTHER" id="PTHR45791">
    <property type="entry name" value="CALCIUM AND INTEGRIN BINDING FAMILY MEMBER 2"/>
    <property type="match status" value="1"/>
</dbReference>
<dbReference type="GO" id="GO:0005509">
    <property type="term" value="F:calcium ion binding"/>
    <property type="evidence" value="ECO:0007669"/>
    <property type="project" value="TreeGrafter"/>
</dbReference>
<dbReference type="GO" id="GO:0000287">
    <property type="term" value="F:magnesium ion binding"/>
    <property type="evidence" value="ECO:0007669"/>
    <property type="project" value="TreeGrafter"/>
</dbReference>
<evidence type="ECO:0000313" key="3">
    <source>
        <dbReference type="EMBL" id="KYN03082.1"/>
    </source>
</evidence>
<name>A0A195CRG2_9HYME</name>
<sequence>MGNTGSKENVISEEALNEYVELTYLNKSEIRQIYKRLDDLESGILKQNLHYRFSLEQINKILPQIRCNPFCDVIYRVFSSKQDGHLSFEDTLDLCSAFSMNCPRSVRAAWAFEIFGKLTDTIESIFAGFCVHEILTFVLANICHPPILRNHYTYSRTIPQSLKLQLQNFIVCW</sequence>
<dbReference type="InterPro" id="IPR051433">
    <property type="entry name" value="CIBP"/>
</dbReference>
<organism evidence="3 4">
    <name type="scientific">Cyphomyrmex costatus</name>
    <dbReference type="NCBI Taxonomy" id="456900"/>
    <lineage>
        <taxon>Eukaryota</taxon>
        <taxon>Metazoa</taxon>
        <taxon>Ecdysozoa</taxon>
        <taxon>Arthropoda</taxon>
        <taxon>Hexapoda</taxon>
        <taxon>Insecta</taxon>
        <taxon>Pterygota</taxon>
        <taxon>Neoptera</taxon>
        <taxon>Endopterygota</taxon>
        <taxon>Hymenoptera</taxon>
        <taxon>Apocrita</taxon>
        <taxon>Aculeata</taxon>
        <taxon>Formicoidea</taxon>
        <taxon>Formicidae</taxon>
        <taxon>Myrmicinae</taxon>
        <taxon>Cyphomyrmex</taxon>
    </lineage>
</organism>
<keyword evidence="1" id="KW-0479">Metal-binding</keyword>